<proteinExistence type="predicted"/>
<evidence type="ECO:0000313" key="2">
    <source>
        <dbReference type="EMBL" id="WOX21371.1"/>
    </source>
</evidence>
<evidence type="ECO:0008006" key="4">
    <source>
        <dbReference type="Google" id="ProtNLM"/>
    </source>
</evidence>
<organism evidence="2 3">
    <name type="scientific">Streptomyces solicathayae</name>
    <dbReference type="NCBI Taxonomy" id="3081768"/>
    <lineage>
        <taxon>Bacteria</taxon>
        <taxon>Bacillati</taxon>
        <taxon>Actinomycetota</taxon>
        <taxon>Actinomycetes</taxon>
        <taxon>Kitasatosporales</taxon>
        <taxon>Streptomycetaceae</taxon>
        <taxon>Streptomyces</taxon>
    </lineage>
</organism>
<keyword evidence="3" id="KW-1185">Reference proteome</keyword>
<dbReference type="Proteomes" id="UP001301731">
    <property type="component" value="Chromosome"/>
</dbReference>
<gene>
    <name evidence="2" type="ORF">R2D22_08205</name>
</gene>
<accession>A0ABZ0LPE0</accession>
<name>A0ABZ0LPE0_9ACTN</name>
<reference evidence="2 3" key="1">
    <citation type="submission" date="2023-10" db="EMBL/GenBank/DDBJ databases">
        <title>The genome sequence of Streptomyces sp. HUAS YS2.</title>
        <authorList>
            <person name="Mo P."/>
        </authorList>
    </citation>
    <scope>NUCLEOTIDE SEQUENCE [LARGE SCALE GENOMIC DNA]</scope>
    <source>
        <strain evidence="2 3">HUAS YS2</strain>
    </source>
</reference>
<protein>
    <recommendedName>
        <fullName evidence="4">Integrase</fullName>
    </recommendedName>
</protein>
<dbReference type="RefSeq" id="WP_318102268.1">
    <property type="nucleotide sequence ID" value="NZ_CP137573.1"/>
</dbReference>
<evidence type="ECO:0000313" key="3">
    <source>
        <dbReference type="Proteomes" id="UP001301731"/>
    </source>
</evidence>
<dbReference type="EMBL" id="CP137573">
    <property type="protein sequence ID" value="WOX21371.1"/>
    <property type="molecule type" value="Genomic_DNA"/>
</dbReference>
<sequence length="54" mass="6159">MRHGRTADDPLVPPILGHRDYQHDPEVQENLALMHARAEARTQRMPAKRPPLAP</sequence>
<evidence type="ECO:0000256" key="1">
    <source>
        <dbReference type="SAM" id="MobiDB-lite"/>
    </source>
</evidence>
<feature type="region of interest" description="Disordered" evidence="1">
    <location>
        <begin position="1"/>
        <end position="20"/>
    </location>
</feature>